<keyword evidence="2" id="KW-1185">Reference proteome</keyword>
<name>A0ABU8NS73_9SPHI</name>
<organism evidence="1 2">
    <name type="scientific">Pedobacter panaciterrae</name>
    <dbReference type="NCBI Taxonomy" id="363849"/>
    <lineage>
        <taxon>Bacteria</taxon>
        <taxon>Pseudomonadati</taxon>
        <taxon>Bacteroidota</taxon>
        <taxon>Sphingobacteriia</taxon>
        <taxon>Sphingobacteriales</taxon>
        <taxon>Sphingobacteriaceae</taxon>
        <taxon>Pedobacter</taxon>
    </lineage>
</organism>
<dbReference type="Proteomes" id="UP001378956">
    <property type="component" value="Unassembled WGS sequence"/>
</dbReference>
<dbReference type="RefSeq" id="WP_337717607.1">
    <property type="nucleotide sequence ID" value="NZ_JBBEUB010000009.1"/>
</dbReference>
<protein>
    <submittedName>
        <fullName evidence="1">Uncharacterized protein</fullName>
    </submittedName>
</protein>
<proteinExistence type="predicted"/>
<accession>A0ABU8NS73</accession>
<sequence>MATFFVAGTEKVEIAPAFFTEAGASTAVWTQLEYVAKDNPPQYTKNIDTKTTLLAEDKSGVVLTFWEEGEPNVLTVGILQQKPTVLAMLDNIVYTPATSKIIELAKRKVANLAIRLTTTSVKDNRKQVVIFPNTDVTNTTPGGGNRTTVQQLLLNASIGTFKTTTDNLDAISMKTWVTGDTNAVIDSTAG</sequence>
<reference evidence="1 2" key="1">
    <citation type="submission" date="2024-03" db="EMBL/GenBank/DDBJ databases">
        <title>Sequence of Lycoming College Course Isolates.</title>
        <authorList>
            <person name="Plotts O."/>
            <person name="Newman J."/>
        </authorList>
    </citation>
    <scope>NUCLEOTIDE SEQUENCE [LARGE SCALE GENOMIC DNA]</scope>
    <source>
        <strain evidence="1 2">CJB-3</strain>
    </source>
</reference>
<comment type="caution">
    <text evidence="1">The sequence shown here is derived from an EMBL/GenBank/DDBJ whole genome shotgun (WGS) entry which is preliminary data.</text>
</comment>
<gene>
    <name evidence="1" type="ORF">WAE58_21785</name>
</gene>
<evidence type="ECO:0000313" key="1">
    <source>
        <dbReference type="EMBL" id="MEJ2905092.1"/>
    </source>
</evidence>
<dbReference type="EMBL" id="JBBEUB010000009">
    <property type="protein sequence ID" value="MEJ2905092.1"/>
    <property type="molecule type" value="Genomic_DNA"/>
</dbReference>
<evidence type="ECO:0000313" key="2">
    <source>
        <dbReference type="Proteomes" id="UP001378956"/>
    </source>
</evidence>